<evidence type="ECO:0000313" key="1">
    <source>
        <dbReference type="EMBL" id="SEK49637.1"/>
    </source>
</evidence>
<evidence type="ECO:0000313" key="2">
    <source>
        <dbReference type="Proteomes" id="UP000198677"/>
    </source>
</evidence>
<keyword evidence="2" id="KW-1185">Reference proteome</keyword>
<gene>
    <name evidence="1" type="ORF">SAMN05444583_102121</name>
</gene>
<proteinExistence type="predicted"/>
<dbReference type="AlphaFoldDB" id="A0A1H7HJ03"/>
<dbReference type="EMBL" id="FOAW01000002">
    <property type="protein sequence ID" value="SEK49637.1"/>
    <property type="molecule type" value="Genomic_DNA"/>
</dbReference>
<name>A0A1H7HJ03_9NOCA</name>
<dbReference type="Proteomes" id="UP000198677">
    <property type="component" value="Unassembled WGS sequence"/>
</dbReference>
<protein>
    <submittedName>
        <fullName evidence="1">Uncharacterized protein</fullName>
    </submittedName>
</protein>
<sequence length="31" mass="3508">MAMQIFSLIVLVGALVVLIPVARRVFRKHDD</sequence>
<reference evidence="2" key="1">
    <citation type="submission" date="2016-10" db="EMBL/GenBank/DDBJ databases">
        <authorList>
            <person name="Varghese N."/>
            <person name="Submissions S."/>
        </authorList>
    </citation>
    <scope>NUCLEOTIDE SEQUENCE [LARGE SCALE GENOMIC DNA]</scope>
    <source>
        <strain evidence="2">DSM 44675</strain>
    </source>
</reference>
<accession>A0A1H7HJ03</accession>
<organism evidence="1 2">
    <name type="scientific">Rhodococcus maanshanensis</name>
    <dbReference type="NCBI Taxonomy" id="183556"/>
    <lineage>
        <taxon>Bacteria</taxon>
        <taxon>Bacillati</taxon>
        <taxon>Actinomycetota</taxon>
        <taxon>Actinomycetes</taxon>
        <taxon>Mycobacteriales</taxon>
        <taxon>Nocardiaceae</taxon>
        <taxon>Rhodococcus</taxon>
    </lineage>
</organism>